<gene>
    <name evidence="1" type="ORF">CLBCK_07670</name>
</gene>
<reference evidence="1 2" key="1">
    <citation type="submission" date="2016-05" db="EMBL/GenBank/DDBJ databases">
        <title>Microbial solvent formation.</title>
        <authorList>
            <person name="Poehlein A."/>
            <person name="Montoya Solano J.D."/>
            <person name="Flitsch S."/>
            <person name="Krabben P."/>
            <person name="Duerre P."/>
            <person name="Daniel R."/>
        </authorList>
    </citation>
    <scope>NUCLEOTIDE SEQUENCE [LARGE SCALE GENOMIC DNA]</scope>
    <source>
        <strain evidence="1 2">DSM 53</strain>
    </source>
</reference>
<dbReference type="EMBL" id="LZZI01000008">
    <property type="protein sequence ID" value="OOM63955.1"/>
    <property type="molecule type" value="Genomic_DNA"/>
</dbReference>
<name>A0A1S8SFQ2_CLOBE</name>
<evidence type="ECO:0000313" key="2">
    <source>
        <dbReference type="Proteomes" id="UP000190973"/>
    </source>
</evidence>
<evidence type="ECO:0008006" key="3">
    <source>
        <dbReference type="Google" id="ProtNLM"/>
    </source>
</evidence>
<dbReference type="AlphaFoldDB" id="A0A1S8SFQ2"/>
<dbReference type="InterPro" id="IPR024405">
    <property type="entry name" value="Phage_BhlA/UviB"/>
</dbReference>
<organism evidence="1 2">
    <name type="scientific">Clostridium beijerinckii</name>
    <name type="common">Clostridium MP</name>
    <dbReference type="NCBI Taxonomy" id="1520"/>
    <lineage>
        <taxon>Bacteria</taxon>
        <taxon>Bacillati</taxon>
        <taxon>Bacillota</taxon>
        <taxon>Clostridia</taxon>
        <taxon>Eubacteriales</taxon>
        <taxon>Clostridiaceae</taxon>
        <taxon>Clostridium</taxon>
    </lineage>
</organism>
<comment type="caution">
    <text evidence="1">The sequence shown here is derived from an EMBL/GenBank/DDBJ whole genome shotgun (WGS) entry which is preliminary data.</text>
</comment>
<proteinExistence type="predicted"/>
<evidence type="ECO:0000313" key="1">
    <source>
        <dbReference type="EMBL" id="OOM63955.1"/>
    </source>
</evidence>
<dbReference type="Proteomes" id="UP000190973">
    <property type="component" value="Unassembled WGS sequence"/>
</dbReference>
<protein>
    <recommendedName>
        <fullName evidence="3">Bacteriocin</fullName>
    </recommendedName>
</protein>
<sequence length="69" mass="8168">MKYAIIQGIFCVLFIWLFFDNRKDSKAREIKYQSTIDKNQKIINELAVKFNVVEDIKDDVELIKSTILL</sequence>
<accession>A0A1S8SFQ2</accession>
<dbReference type="Pfam" id="PF10960">
    <property type="entry name" value="Holin_BhlA"/>
    <property type="match status" value="1"/>
</dbReference>